<dbReference type="eggNOG" id="ENOG502SDB9">
    <property type="taxonomic scope" value="Eukaryota"/>
</dbReference>
<dbReference type="OrthoDB" id="2384430at2759"/>
<evidence type="ECO:0000256" key="1">
    <source>
        <dbReference type="ARBA" id="ARBA00038101"/>
    </source>
</evidence>
<feature type="non-terminal residue" evidence="2">
    <location>
        <position position="1"/>
    </location>
</feature>
<protein>
    <recommendedName>
        <fullName evidence="4">Sel1 repeat family protein</fullName>
    </recommendedName>
</protein>
<dbReference type="OMA" id="ERYYHGQ"/>
<accession>K0R525</accession>
<reference evidence="2 3" key="1">
    <citation type="journal article" date="2012" name="Genome Biol.">
        <title>Genome and low-iron response of an oceanic diatom adapted to chronic iron limitation.</title>
        <authorList>
            <person name="Lommer M."/>
            <person name="Specht M."/>
            <person name="Roy A.S."/>
            <person name="Kraemer L."/>
            <person name="Andreson R."/>
            <person name="Gutowska M.A."/>
            <person name="Wolf J."/>
            <person name="Bergner S.V."/>
            <person name="Schilhabel M.B."/>
            <person name="Klostermeier U.C."/>
            <person name="Beiko R.G."/>
            <person name="Rosenstiel P."/>
            <person name="Hippler M."/>
            <person name="Laroche J."/>
        </authorList>
    </citation>
    <scope>NUCLEOTIDE SEQUENCE [LARGE SCALE GENOMIC DNA]</scope>
    <source>
        <strain evidence="2 3">CCMP1005</strain>
    </source>
</reference>
<dbReference type="EMBL" id="AGNL01050859">
    <property type="protein sequence ID" value="EJK43626.1"/>
    <property type="molecule type" value="Genomic_DNA"/>
</dbReference>
<dbReference type="Pfam" id="PF08238">
    <property type="entry name" value="Sel1"/>
    <property type="match status" value="2"/>
</dbReference>
<organism evidence="2 3">
    <name type="scientific">Thalassiosira oceanica</name>
    <name type="common">Marine diatom</name>
    <dbReference type="NCBI Taxonomy" id="159749"/>
    <lineage>
        <taxon>Eukaryota</taxon>
        <taxon>Sar</taxon>
        <taxon>Stramenopiles</taxon>
        <taxon>Ochrophyta</taxon>
        <taxon>Bacillariophyta</taxon>
        <taxon>Coscinodiscophyceae</taxon>
        <taxon>Thalassiosirophycidae</taxon>
        <taxon>Thalassiosirales</taxon>
        <taxon>Thalassiosiraceae</taxon>
        <taxon>Thalassiosira</taxon>
    </lineage>
</organism>
<dbReference type="AlphaFoldDB" id="K0R525"/>
<dbReference type="PANTHER" id="PTHR11102:SF160">
    <property type="entry name" value="ERAD-ASSOCIATED E3 UBIQUITIN-PROTEIN LIGASE COMPONENT HRD3"/>
    <property type="match status" value="1"/>
</dbReference>
<keyword evidence="3" id="KW-1185">Reference proteome</keyword>
<dbReference type="Proteomes" id="UP000266841">
    <property type="component" value="Unassembled WGS sequence"/>
</dbReference>
<dbReference type="PANTHER" id="PTHR11102">
    <property type="entry name" value="SEL-1-LIKE PROTEIN"/>
    <property type="match status" value="1"/>
</dbReference>
<evidence type="ECO:0000313" key="2">
    <source>
        <dbReference type="EMBL" id="EJK43626.1"/>
    </source>
</evidence>
<proteinExistence type="inferred from homology"/>
<dbReference type="InterPro" id="IPR050767">
    <property type="entry name" value="Sel1_AlgK"/>
</dbReference>
<dbReference type="SUPFAM" id="SSF81901">
    <property type="entry name" value="HCP-like"/>
    <property type="match status" value="1"/>
</dbReference>
<comment type="caution">
    <text evidence="2">The sequence shown here is derived from an EMBL/GenBank/DDBJ whole genome shotgun (WGS) entry which is preliminary data.</text>
</comment>
<dbReference type="SMART" id="SM00671">
    <property type="entry name" value="SEL1"/>
    <property type="match status" value="3"/>
</dbReference>
<name>K0R525_THAOC</name>
<dbReference type="InterPro" id="IPR011990">
    <property type="entry name" value="TPR-like_helical_dom_sf"/>
</dbReference>
<sequence>TPFETDEASSLARIQKRVKKKDEEAINHLAERYYHGQLGLVKNVPRAIELWTEAAELGSIDAHYSLGVVFYTGKGVEEDKPRDIHHWQQAALQGHADSRHNLGAVERKNGNYELALQHLMISAKMGYEDSLNCIKDMFKDGHTTKAQYAEALLGYRDAVEEMKSHQREEAKRLWKV</sequence>
<evidence type="ECO:0008006" key="4">
    <source>
        <dbReference type="Google" id="ProtNLM"/>
    </source>
</evidence>
<dbReference type="Gene3D" id="1.25.40.10">
    <property type="entry name" value="Tetratricopeptide repeat domain"/>
    <property type="match status" value="1"/>
</dbReference>
<gene>
    <name evidence="2" type="ORF">THAOC_37911</name>
</gene>
<evidence type="ECO:0000313" key="3">
    <source>
        <dbReference type="Proteomes" id="UP000266841"/>
    </source>
</evidence>
<dbReference type="InterPro" id="IPR006597">
    <property type="entry name" value="Sel1-like"/>
</dbReference>
<comment type="similarity">
    <text evidence="1">Belongs to the sel-1 family.</text>
</comment>